<gene>
    <name evidence="3" type="ORF">DCF19_01285</name>
</gene>
<sequence>MDNDRIVQLELSFLSGSVYDRKLALDELAKCPSDIVVPILQRLTASSDFLCRRFAVMGLGNHLTDESFQVLTDLLAKEHDDNVLAEIADTLFGFGDRALPLLRDLFVRNQNWLIRQTIISIFMDSDREDILLEIIRQALLDPTQTIRETAILALGQLLNGQYEEESLDLLTELANAEVWCDRWRTATVLSKSSNPRAKLLLAKLRQDENHSVVAAALEADLP</sequence>
<dbReference type="GO" id="GO:0030089">
    <property type="term" value="C:phycobilisome"/>
    <property type="evidence" value="ECO:0007669"/>
    <property type="project" value="UniProtKB-KW"/>
</dbReference>
<dbReference type="InterPro" id="IPR016024">
    <property type="entry name" value="ARM-type_fold"/>
</dbReference>
<evidence type="ECO:0000313" key="4">
    <source>
        <dbReference type="Proteomes" id="UP000249467"/>
    </source>
</evidence>
<dbReference type="Proteomes" id="UP000249467">
    <property type="component" value="Unassembled WGS sequence"/>
</dbReference>
<dbReference type="Gene3D" id="1.25.10.10">
    <property type="entry name" value="Leucine-rich Repeat Variant"/>
    <property type="match status" value="1"/>
</dbReference>
<dbReference type="SUPFAM" id="SSF48371">
    <property type="entry name" value="ARM repeat"/>
    <property type="match status" value="1"/>
</dbReference>
<keyword evidence="2" id="KW-0605">Phycobilisome</keyword>
<dbReference type="InterPro" id="IPR011989">
    <property type="entry name" value="ARM-like"/>
</dbReference>
<dbReference type="EMBL" id="QBML01000001">
    <property type="protein sequence ID" value="PZO45153.1"/>
    <property type="molecule type" value="Genomic_DNA"/>
</dbReference>
<comment type="caution">
    <text evidence="3">The sequence shown here is derived from an EMBL/GenBank/DDBJ whole genome shotgun (WGS) entry which is preliminary data.</text>
</comment>
<evidence type="ECO:0000256" key="2">
    <source>
        <dbReference type="ARBA" id="ARBA00022738"/>
    </source>
</evidence>
<evidence type="ECO:0000256" key="1">
    <source>
        <dbReference type="ARBA" id="ARBA00022549"/>
    </source>
</evidence>
<accession>A0A2W4WJ72</accession>
<dbReference type="AlphaFoldDB" id="A0A2W4WJ72"/>
<organism evidence="3 4">
    <name type="scientific">Pseudanabaena frigida</name>
    <dbReference type="NCBI Taxonomy" id="945775"/>
    <lineage>
        <taxon>Bacteria</taxon>
        <taxon>Bacillati</taxon>
        <taxon>Cyanobacteriota</taxon>
        <taxon>Cyanophyceae</taxon>
        <taxon>Pseudanabaenales</taxon>
        <taxon>Pseudanabaenaceae</taxon>
        <taxon>Pseudanabaena</taxon>
    </lineage>
</organism>
<reference evidence="3 4" key="2">
    <citation type="submission" date="2018-06" db="EMBL/GenBank/DDBJ databases">
        <title>Metagenomic assembly of (sub)arctic Cyanobacteria and their associated microbiome from non-axenic cultures.</title>
        <authorList>
            <person name="Baurain D."/>
        </authorList>
    </citation>
    <scope>NUCLEOTIDE SEQUENCE [LARGE SCALE GENOMIC DNA]</scope>
    <source>
        <strain evidence="3">ULC066bin1</strain>
    </source>
</reference>
<keyword evidence="1" id="KW-0042">Antenna complex</keyword>
<proteinExistence type="predicted"/>
<evidence type="ECO:0008006" key="5">
    <source>
        <dbReference type="Google" id="ProtNLM"/>
    </source>
</evidence>
<dbReference type="Pfam" id="PF13646">
    <property type="entry name" value="HEAT_2"/>
    <property type="match status" value="2"/>
</dbReference>
<evidence type="ECO:0000313" key="3">
    <source>
        <dbReference type="EMBL" id="PZO45153.1"/>
    </source>
</evidence>
<protein>
    <recommendedName>
        <fullName evidence="5">HEAT repeat domain-containing protein</fullName>
    </recommendedName>
</protein>
<reference evidence="3 4" key="1">
    <citation type="submission" date="2018-04" db="EMBL/GenBank/DDBJ databases">
        <authorList>
            <person name="Go L.Y."/>
            <person name="Mitchell J.A."/>
        </authorList>
    </citation>
    <scope>NUCLEOTIDE SEQUENCE [LARGE SCALE GENOMIC DNA]</scope>
    <source>
        <strain evidence="3">ULC066bin1</strain>
    </source>
</reference>
<name>A0A2W4WJ72_9CYAN</name>